<reference evidence="2 3" key="1">
    <citation type="submission" date="2016-08" db="EMBL/GenBank/DDBJ databases">
        <title>A Parts List for Fungal Cellulosomes Revealed by Comparative Genomics.</title>
        <authorList>
            <consortium name="DOE Joint Genome Institute"/>
            <person name="Haitjema C.H."/>
            <person name="Gilmore S.P."/>
            <person name="Henske J.K."/>
            <person name="Solomon K.V."/>
            <person name="De Groot R."/>
            <person name="Kuo A."/>
            <person name="Mondo S.J."/>
            <person name="Salamov A.A."/>
            <person name="Labutti K."/>
            <person name="Zhao Z."/>
            <person name="Chiniquy J."/>
            <person name="Barry K."/>
            <person name="Brewer H.M."/>
            <person name="Purvine S.O."/>
            <person name="Wright A.T."/>
            <person name="Boxma B."/>
            <person name="Van Alen T."/>
            <person name="Hackstein J.H."/>
            <person name="Baker S.E."/>
            <person name="Grigoriev I.V."/>
            <person name="O'Malley M.A."/>
        </authorList>
    </citation>
    <scope>NUCLEOTIDE SEQUENCE [LARGE SCALE GENOMIC DNA]</scope>
    <source>
        <strain evidence="2 3">G1</strain>
    </source>
</reference>
<keyword evidence="3" id="KW-1185">Reference proteome</keyword>
<dbReference type="EMBL" id="MCOG01000226">
    <property type="protein sequence ID" value="ORY24080.1"/>
    <property type="molecule type" value="Genomic_DNA"/>
</dbReference>
<feature type="transmembrane region" description="Helical" evidence="1">
    <location>
        <begin position="128"/>
        <end position="156"/>
    </location>
</feature>
<evidence type="ECO:0000313" key="2">
    <source>
        <dbReference type="EMBL" id="ORY24080.1"/>
    </source>
</evidence>
<dbReference type="Proteomes" id="UP000193920">
    <property type="component" value="Unassembled WGS sequence"/>
</dbReference>
<keyword evidence="1" id="KW-1133">Transmembrane helix</keyword>
<proteinExistence type="predicted"/>
<sequence length="474" mass="56418">MQTIIEKVENGVQPLPFDSYQIIIFSFFRKNQFFIWTCLVLLLNINKWKRLAIIVLFLHWLLRSIGDTINNFNNILPLQFPEWPRSNERWIYPFGIAGFFWYASEIIGDWYPLLRTKAIIRNKKKIRILYFICITYNIIKIIQFYNGITFIPFRIVNGVPTREFYKEDMGTHKLKYWGNNITQLIISLVYDITVITTLKSQVFNKMNKEVRNKSKFLTKFKFVSEYRIIFSMIATILAFPFLLGFGFLCVKQIDNIPDVEADFIRQCVLNVNYTLMYIDQILLHFFVESNNNNNNNNKNKRLLNSQPHYLNLEYSHSDTYDFNGKSNSYNTSSLSKYKYLQLEKNNNDRDDETLNNTTTELSIIKFNNNTFERSAPPSISPTSSKSISNINPIINYYNSENEYYSNNNYHYNDRNGKPTSQDYMKEEYNNYSNNDRNGKLTSKDYFNNISHSYYNYNNERNNTLNKSKIYYYGN</sequence>
<comment type="caution">
    <text evidence="2">The sequence shown here is derived from an EMBL/GenBank/DDBJ whole genome shotgun (WGS) entry which is preliminary data.</text>
</comment>
<accession>A0A1Y2AP56</accession>
<feature type="transmembrane region" description="Helical" evidence="1">
    <location>
        <begin position="51"/>
        <end position="70"/>
    </location>
</feature>
<keyword evidence="1" id="KW-0472">Membrane</keyword>
<protein>
    <submittedName>
        <fullName evidence="2">Uncharacterized protein</fullName>
    </submittedName>
</protein>
<keyword evidence="1" id="KW-0812">Transmembrane</keyword>
<organism evidence="2 3">
    <name type="scientific">Neocallimastix californiae</name>
    <dbReference type="NCBI Taxonomy" id="1754190"/>
    <lineage>
        <taxon>Eukaryota</taxon>
        <taxon>Fungi</taxon>
        <taxon>Fungi incertae sedis</taxon>
        <taxon>Chytridiomycota</taxon>
        <taxon>Chytridiomycota incertae sedis</taxon>
        <taxon>Neocallimastigomycetes</taxon>
        <taxon>Neocallimastigales</taxon>
        <taxon>Neocallimastigaceae</taxon>
        <taxon>Neocallimastix</taxon>
    </lineage>
</organism>
<feature type="transmembrane region" description="Helical" evidence="1">
    <location>
        <begin position="176"/>
        <end position="198"/>
    </location>
</feature>
<feature type="transmembrane region" description="Helical" evidence="1">
    <location>
        <begin position="228"/>
        <end position="248"/>
    </location>
</feature>
<evidence type="ECO:0000256" key="1">
    <source>
        <dbReference type="SAM" id="Phobius"/>
    </source>
</evidence>
<feature type="transmembrane region" description="Helical" evidence="1">
    <location>
        <begin position="90"/>
        <end position="107"/>
    </location>
</feature>
<name>A0A1Y2AP56_9FUNG</name>
<feature type="transmembrane region" description="Helical" evidence="1">
    <location>
        <begin position="20"/>
        <end position="44"/>
    </location>
</feature>
<dbReference type="AlphaFoldDB" id="A0A1Y2AP56"/>
<gene>
    <name evidence="2" type="ORF">LY90DRAFT_514740</name>
</gene>
<evidence type="ECO:0000313" key="3">
    <source>
        <dbReference type="Proteomes" id="UP000193920"/>
    </source>
</evidence>